<dbReference type="EMBL" id="QJNU01000014">
    <property type="protein sequence ID" value="RYP10725.1"/>
    <property type="molecule type" value="Genomic_DNA"/>
</dbReference>
<evidence type="ECO:0000259" key="4">
    <source>
        <dbReference type="Pfam" id="PF10022"/>
    </source>
</evidence>
<comment type="caution">
    <text evidence="6">The sequence shown here is derived from an EMBL/GenBank/DDBJ whole genome shotgun (WGS) entry which is preliminary data.</text>
</comment>
<evidence type="ECO:0008006" key="8">
    <source>
        <dbReference type="Google" id="ProtNLM"/>
    </source>
</evidence>
<feature type="compositionally biased region" description="Basic and acidic residues" evidence="2">
    <location>
        <begin position="1"/>
        <end position="22"/>
    </location>
</feature>
<keyword evidence="7" id="KW-1185">Reference proteome</keyword>
<keyword evidence="3" id="KW-0812">Transmembrane</keyword>
<dbReference type="PANTHER" id="PTHR35339:SF2">
    <property type="entry name" value="DUF2264 DOMAIN-CONTAINING PROTEIN-RELATED"/>
    <property type="match status" value="1"/>
</dbReference>
<evidence type="ECO:0000256" key="3">
    <source>
        <dbReference type="SAM" id="Phobius"/>
    </source>
</evidence>
<evidence type="ECO:0000256" key="2">
    <source>
        <dbReference type="SAM" id="MobiDB-lite"/>
    </source>
</evidence>
<dbReference type="Gene3D" id="1.20.1250.20">
    <property type="entry name" value="MFS general substrate transporter like domains"/>
    <property type="match status" value="1"/>
</dbReference>
<proteinExistence type="predicted"/>
<organism evidence="6 7">
    <name type="scientific">Monosporascus ibericus</name>
    <dbReference type="NCBI Taxonomy" id="155417"/>
    <lineage>
        <taxon>Eukaryota</taxon>
        <taxon>Fungi</taxon>
        <taxon>Dikarya</taxon>
        <taxon>Ascomycota</taxon>
        <taxon>Pezizomycotina</taxon>
        <taxon>Sordariomycetes</taxon>
        <taxon>Xylariomycetidae</taxon>
        <taxon>Xylariales</taxon>
        <taxon>Xylariales incertae sedis</taxon>
        <taxon>Monosporascus</taxon>
    </lineage>
</organism>
<dbReference type="GO" id="GO:0022857">
    <property type="term" value="F:transmembrane transporter activity"/>
    <property type="evidence" value="ECO:0007669"/>
    <property type="project" value="InterPro"/>
</dbReference>
<evidence type="ECO:0000313" key="6">
    <source>
        <dbReference type="EMBL" id="RYP10725.1"/>
    </source>
</evidence>
<dbReference type="SUPFAM" id="SSF160424">
    <property type="entry name" value="BH3703-like"/>
    <property type="match status" value="1"/>
</dbReference>
<protein>
    <recommendedName>
        <fullName evidence="8">Major facilitator superfamily (MFS) profile domain-containing protein</fullName>
    </recommendedName>
</protein>
<dbReference type="InterPro" id="IPR036259">
    <property type="entry name" value="MFS_trans_sf"/>
</dbReference>
<keyword evidence="3" id="KW-0472">Membrane</keyword>
<evidence type="ECO:0000313" key="7">
    <source>
        <dbReference type="Proteomes" id="UP000293360"/>
    </source>
</evidence>
<dbReference type="PANTHER" id="PTHR35339">
    <property type="entry name" value="LINALOOL DEHYDRATASE_ISOMERASE DOMAIN-CONTAINING PROTEIN"/>
    <property type="match status" value="1"/>
</dbReference>
<sequence length="1068" mass="120527">MSNPGDSKDAHILESGPKRVDDAQDDLPIVSSSQKPEPKSLWLAWLYIFDWYPSHYSAEEKRLLRKQDCINSSNINHAYVSGMKEDLRLNGNQYYLPTMEALWSMLTFVQCRLQNEKQIFGIRFLLGVLETPASTGSMYIMSSWYRSDELFKRCGVWYISSNLGSMMGGYLQAAAYTNLNGVAGMAGWRWLFIIDGIISMPIALAGYFFFPGLPNSPKVWWLKRREQKLAQLRMRHDGVKESRKIGKRMLKRVFTHWHFYIAVATYVCFQCTSYATGQMALWLKHEAELHGTWTVQQINILPTGVQLHHGGNGWAFFSFYPITAFPVLEAPRWKKGFTVNTILVICYGTLFMVGQFLWLRDEKRKKYVEDTSEEEIIVKDSTVHVENKSRNSEQSKVAMPPLPGFSDNSFQTRADLIRAGLELIKPLERYKSPGRARIKLATGTGAGFSEAASQLEGFARPLWIVADLLRLQSAGSLVPDSSLIDFNSWVTGLKNGTNPEHEEYWGDVGDFDQRMVEMESISYALLVSPDEFGFPDDESARCNLAAWLCQINSRRMPQNNWLWFRIFVNLALIRTLGASAEELQPIIDKDFETLDTFYLKNGWSSDGPWGDDRKQADYYSGSFAIQFAQLLYVRVMGENDQVRVENYRHQAREFAQGYWRYFDSNGAAIPFGRSLTYRFAMAAFWAAAGAANIDLPSPLDHPGAIKGMLLRNLRWWTDKPYIFNPDGSLNIGFTYPNMYMAEDYNSPQSVYWCLKSFVVVGLGDGRPFWQSQEQPHPLKTPVRSRNISVVTILDPPKHILCNTPEHHFLLSSGQSTTKLFKGREAKYGKLAYSSAFGFSVPAGPALSQLAPDSTLALSLDNGETWKVRWDPFDVRFKSVQMWEMEVPTLTSSWRPWRYHRLQVDTTLIPPVGKWPGWHIRIHRVTGGSAADGRGAALRLHLIDSGFAISAQTTKDTSIFEQPCESNAESFAGGVQGWAKGEHSGLVVSAAGVAGVVDLTQSFIDGPMEEAGFTASSKASVSGGADIMRPDPNTNLMVQRTLLPYIRHEINWETGVYCSSYHGDVASTP</sequence>
<dbReference type="Proteomes" id="UP000293360">
    <property type="component" value="Unassembled WGS sequence"/>
</dbReference>
<feature type="region of interest" description="Disordered" evidence="2">
    <location>
        <begin position="1"/>
        <end position="34"/>
    </location>
</feature>
<name>A0A4Q4TTC5_9PEZI</name>
<evidence type="ECO:0000256" key="1">
    <source>
        <dbReference type="ARBA" id="ARBA00004141"/>
    </source>
</evidence>
<feature type="transmembrane region" description="Helical" evidence="3">
    <location>
        <begin position="156"/>
        <end position="176"/>
    </location>
</feature>
<dbReference type="InterPro" id="IPR049237">
    <property type="entry name" value="DUF2264_C"/>
</dbReference>
<accession>A0A4Q4TTC5</accession>
<dbReference type="Pfam" id="PF20938">
    <property type="entry name" value="DUF2264_C"/>
    <property type="match status" value="1"/>
</dbReference>
<dbReference type="AlphaFoldDB" id="A0A4Q4TTC5"/>
<feature type="transmembrane region" description="Helical" evidence="3">
    <location>
        <begin position="337"/>
        <end position="359"/>
    </location>
</feature>
<feature type="transmembrane region" description="Helical" evidence="3">
    <location>
        <begin position="188"/>
        <end position="210"/>
    </location>
</feature>
<feature type="domain" description="DUF2264" evidence="5">
    <location>
        <begin position="791"/>
        <end position="1055"/>
    </location>
</feature>
<feature type="transmembrane region" description="Helical" evidence="3">
    <location>
        <begin position="257"/>
        <end position="275"/>
    </location>
</feature>
<evidence type="ECO:0000259" key="5">
    <source>
        <dbReference type="Pfam" id="PF20938"/>
    </source>
</evidence>
<dbReference type="InterPro" id="IPR036170">
    <property type="entry name" value="YezG-like_sf"/>
</dbReference>
<dbReference type="InterPro" id="IPR016624">
    <property type="entry name" value="UCP014753"/>
</dbReference>
<reference evidence="6 7" key="1">
    <citation type="submission" date="2018-06" db="EMBL/GenBank/DDBJ databases">
        <title>Complete Genomes of Monosporascus.</title>
        <authorList>
            <person name="Robinson A.J."/>
            <person name="Natvig D.O."/>
        </authorList>
    </citation>
    <scope>NUCLEOTIDE SEQUENCE [LARGE SCALE GENOMIC DNA]</scope>
    <source>
        <strain evidence="6 7">CBS 110550</strain>
    </source>
</reference>
<comment type="subcellular location">
    <subcellularLocation>
        <location evidence="1">Membrane</location>
        <topology evidence="1">Multi-pass membrane protein</topology>
    </subcellularLocation>
</comment>
<dbReference type="OrthoDB" id="6132182at2759"/>
<dbReference type="GO" id="GO:0016020">
    <property type="term" value="C:membrane"/>
    <property type="evidence" value="ECO:0007669"/>
    <property type="project" value="UniProtKB-SubCell"/>
</dbReference>
<dbReference type="SUPFAM" id="SSF103473">
    <property type="entry name" value="MFS general substrate transporter"/>
    <property type="match status" value="1"/>
</dbReference>
<feature type="domain" description="DUF2264" evidence="4">
    <location>
        <begin position="412"/>
        <end position="776"/>
    </location>
</feature>
<dbReference type="Pfam" id="PF07690">
    <property type="entry name" value="MFS_1"/>
    <property type="match status" value="1"/>
</dbReference>
<dbReference type="Pfam" id="PF10022">
    <property type="entry name" value="DUF2264"/>
    <property type="match status" value="1"/>
</dbReference>
<gene>
    <name evidence="6" type="ORF">DL764_000515</name>
</gene>
<keyword evidence="3" id="KW-1133">Transmembrane helix</keyword>
<dbReference type="InterPro" id="IPR049349">
    <property type="entry name" value="DUF2264_N"/>
</dbReference>
<dbReference type="InterPro" id="IPR011701">
    <property type="entry name" value="MFS"/>
</dbReference>